<dbReference type="SMART" id="SM00382">
    <property type="entry name" value="AAA"/>
    <property type="match status" value="1"/>
</dbReference>
<keyword evidence="10 11" id="KW-0472">Membrane</keyword>
<evidence type="ECO:0000256" key="3">
    <source>
        <dbReference type="ARBA" id="ARBA00022475"/>
    </source>
</evidence>
<feature type="transmembrane region" description="Helical" evidence="11">
    <location>
        <begin position="138"/>
        <end position="158"/>
    </location>
</feature>
<dbReference type="PANTHER" id="PTHR43394:SF1">
    <property type="entry name" value="ATP-BINDING CASSETTE SUB-FAMILY B MEMBER 10, MITOCHONDRIAL"/>
    <property type="match status" value="1"/>
</dbReference>
<feature type="transmembrane region" description="Helical" evidence="11">
    <location>
        <begin position="62"/>
        <end position="84"/>
    </location>
</feature>
<reference evidence="14 15" key="1">
    <citation type="submission" date="2023-04" db="EMBL/GenBank/DDBJ databases">
        <title>A long-awaited taxogenomic arrangement of the family Halomonadaceae.</title>
        <authorList>
            <person name="De La Haba R."/>
            <person name="Chuvochina M."/>
            <person name="Wittouck S."/>
            <person name="Arahal D.R."/>
            <person name="Sanchez-Porro C."/>
            <person name="Hugenholtz P."/>
            <person name="Ventosa A."/>
        </authorList>
    </citation>
    <scope>NUCLEOTIDE SEQUENCE [LARGE SCALE GENOMIC DNA]</scope>
    <source>
        <strain evidence="14 15">DSM 22428</strain>
    </source>
</reference>
<accession>A0ABU1GUU7</accession>
<dbReference type="SUPFAM" id="SSF90123">
    <property type="entry name" value="ABC transporter transmembrane region"/>
    <property type="match status" value="1"/>
</dbReference>
<feature type="domain" description="ABC transmembrane type-1" evidence="13">
    <location>
        <begin position="25"/>
        <end position="306"/>
    </location>
</feature>
<evidence type="ECO:0000259" key="12">
    <source>
        <dbReference type="PROSITE" id="PS50893"/>
    </source>
</evidence>
<dbReference type="InterPro" id="IPR039421">
    <property type="entry name" value="Type_1_exporter"/>
</dbReference>
<dbReference type="InterPro" id="IPR017871">
    <property type="entry name" value="ABC_transporter-like_CS"/>
</dbReference>
<evidence type="ECO:0000259" key="13">
    <source>
        <dbReference type="PROSITE" id="PS50929"/>
    </source>
</evidence>
<evidence type="ECO:0000256" key="9">
    <source>
        <dbReference type="ARBA" id="ARBA00023055"/>
    </source>
</evidence>
<evidence type="ECO:0000256" key="2">
    <source>
        <dbReference type="ARBA" id="ARBA00022448"/>
    </source>
</evidence>
<dbReference type="InterPro" id="IPR011527">
    <property type="entry name" value="ABC1_TM_dom"/>
</dbReference>
<dbReference type="InterPro" id="IPR011917">
    <property type="entry name" value="ABC_transpr_lipidA"/>
</dbReference>
<evidence type="ECO:0000256" key="1">
    <source>
        <dbReference type="ARBA" id="ARBA00004651"/>
    </source>
</evidence>
<dbReference type="PANTHER" id="PTHR43394">
    <property type="entry name" value="ATP-DEPENDENT PERMEASE MDL1, MITOCHONDRIAL"/>
    <property type="match status" value="1"/>
</dbReference>
<organism evidence="14 15">
    <name type="scientific">Larsenimonas suaedae</name>
    <dbReference type="NCBI Taxonomy" id="1851019"/>
    <lineage>
        <taxon>Bacteria</taxon>
        <taxon>Pseudomonadati</taxon>
        <taxon>Pseudomonadota</taxon>
        <taxon>Gammaproteobacteria</taxon>
        <taxon>Oceanospirillales</taxon>
        <taxon>Halomonadaceae</taxon>
        <taxon>Larsenimonas</taxon>
    </lineage>
</organism>
<feature type="domain" description="ABC transporter" evidence="12">
    <location>
        <begin position="338"/>
        <end position="573"/>
    </location>
</feature>
<dbReference type="Pfam" id="PF00664">
    <property type="entry name" value="ABC_membrane"/>
    <property type="match status" value="1"/>
</dbReference>
<dbReference type="SUPFAM" id="SSF52540">
    <property type="entry name" value="P-loop containing nucleoside triphosphate hydrolases"/>
    <property type="match status" value="1"/>
</dbReference>
<dbReference type="InterPro" id="IPR027417">
    <property type="entry name" value="P-loop_NTPase"/>
</dbReference>
<dbReference type="Gene3D" id="3.40.50.300">
    <property type="entry name" value="P-loop containing nucleotide triphosphate hydrolases"/>
    <property type="match status" value="1"/>
</dbReference>
<keyword evidence="9" id="KW-0445">Lipid transport</keyword>
<proteinExistence type="predicted"/>
<keyword evidence="2" id="KW-0813">Transport</keyword>
<dbReference type="Proteomes" id="UP001269375">
    <property type="component" value="Unassembled WGS sequence"/>
</dbReference>
<evidence type="ECO:0000256" key="11">
    <source>
        <dbReference type="SAM" id="Phobius"/>
    </source>
</evidence>
<evidence type="ECO:0000256" key="6">
    <source>
        <dbReference type="ARBA" id="ARBA00022840"/>
    </source>
</evidence>
<keyword evidence="7" id="KW-1278">Translocase</keyword>
<gene>
    <name evidence="14" type="primary">msbA</name>
    <name evidence="14" type="ORF">QC825_06995</name>
</gene>
<dbReference type="InterPro" id="IPR003593">
    <property type="entry name" value="AAA+_ATPase"/>
</dbReference>
<dbReference type="Gene3D" id="1.20.1560.10">
    <property type="entry name" value="ABC transporter type 1, transmembrane domain"/>
    <property type="match status" value="1"/>
</dbReference>
<evidence type="ECO:0000313" key="15">
    <source>
        <dbReference type="Proteomes" id="UP001269375"/>
    </source>
</evidence>
<feature type="transmembrane region" description="Helical" evidence="11">
    <location>
        <begin position="246"/>
        <end position="267"/>
    </location>
</feature>
<dbReference type="CDD" id="cd18552">
    <property type="entry name" value="ABC_6TM_MsbA_like"/>
    <property type="match status" value="1"/>
</dbReference>
<feature type="transmembrane region" description="Helical" evidence="11">
    <location>
        <begin position="20"/>
        <end position="42"/>
    </location>
</feature>
<dbReference type="PROSITE" id="PS50893">
    <property type="entry name" value="ABC_TRANSPORTER_2"/>
    <property type="match status" value="1"/>
</dbReference>
<dbReference type="InterPro" id="IPR036640">
    <property type="entry name" value="ABC1_TM_sf"/>
</dbReference>
<evidence type="ECO:0000256" key="5">
    <source>
        <dbReference type="ARBA" id="ARBA00022741"/>
    </source>
</evidence>
<dbReference type="NCBIfam" id="TIGR02203">
    <property type="entry name" value="MsbA_lipidA"/>
    <property type="match status" value="1"/>
</dbReference>
<dbReference type="PROSITE" id="PS00211">
    <property type="entry name" value="ABC_TRANSPORTER_1"/>
    <property type="match status" value="1"/>
</dbReference>
<keyword evidence="3" id="KW-1003">Cell membrane</keyword>
<keyword evidence="4 11" id="KW-0812">Transmembrane</keyword>
<dbReference type="PROSITE" id="PS50929">
    <property type="entry name" value="ABC_TM1F"/>
    <property type="match status" value="1"/>
</dbReference>
<keyword evidence="5" id="KW-0547">Nucleotide-binding</keyword>
<comment type="subcellular location">
    <subcellularLocation>
        <location evidence="1">Cell membrane</location>
        <topology evidence="1">Multi-pass membrane protein</topology>
    </subcellularLocation>
</comment>
<dbReference type="Pfam" id="PF00005">
    <property type="entry name" value="ABC_tran"/>
    <property type="match status" value="1"/>
</dbReference>
<comment type="caution">
    <text evidence="14">The sequence shown here is derived from an EMBL/GenBank/DDBJ whole genome shotgun (WGS) entry which is preliminary data.</text>
</comment>
<keyword evidence="8 11" id="KW-1133">Transmembrane helix</keyword>
<evidence type="ECO:0000313" key="14">
    <source>
        <dbReference type="EMBL" id="MDR5895815.1"/>
    </source>
</evidence>
<keyword evidence="15" id="KW-1185">Reference proteome</keyword>
<evidence type="ECO:0000256" key="4">
    <source>
        <dbReference type="ARBA" id="ARBA00022692"/>
    </source>
</evidence>
<dbReference type="EMBL" id="JARWAO010000003">
    <property type="protein sequence ID" value="MDR5895815.1"/>
    <property type="molecule type" value="Genomic_DNA"/>
</dbReference>
<evidence type="ECO:0000256" key="10">
    <source>
        <dbReference type="ARBA" id="ARBA00023136"/>
    </source>
</evidence>
<name>A0ABU1GUU7_9GAMM</name>
<sequence length="578" mass="64399">MNNTGSWPLYKRLMRYVRPYWRFFAIAVVGYAIYAASSTAFAKVMEYLTNGIQNPDAEFRQFLPLMVILMFGLRGVGTFLGSYFMQKVARNTVHALRVDVFKRMLHLPGRFFDQHSGGHLLSRVTYHVEQITGAVTKAVTVIVQEGLYVLGLTCYLFWTNWKLTLVFIAVTPLIAGVVAYASRRFRKLARRIQRSVGDVTHVASESITGYRVVRMHGAEQYEYERFYAASEYNRVQSLKEGLTKSISAPVIQTLMAVSLALLVWLALRPDIMGNMNAGQFVGFITAASLMAKPIKSLTEINGMIQKGLSAAHELFLIIDHPPEPDTGDLDPGRVRGAVHFEGVRFAYGEGESNVLHGIDLEVNAGEMVALVGRSGSGKSTLISLLSRFYDPSDGRILIDGQDTREMDLKALRRQMALVTQQVTLFNATVAENIAYAHPEASRESIVAAAKAAYVDEFIERLPNGYDTLIGDNGVMLSGGQRQRLAIARAIFKDAPILILDEATSALDTESERYIQKALEDVCRDRTTFVIAHRLSTIERADRIVVMENGHMVETGTHEELLARDGAYAALHRVQFQQS</sequence>
<feature type="transmembrane region" description="Helical" evidence="11">
    <location>
        <begin position="164"/>
        <end position="182"/>
    </location>
</feature>
<dbReference type="CDD" id="cd03251">
    <property type="entry name" value="ABCC_MsbA"/>
    <property type="match status" value="1"/>
</dbReference>
<protein>
    <submittedName>
        <fullName evidence="14">Lipid A export permease/ATP-binding protein MsbA</fullName>
    </submittedName>
</protein>
<evidence type="ECO:0000256" key="8">
    <source>
        <dbReference type="ARBA" id="ARBA00022989"/>
    </source>
</evidence>
<evidence type="ECO:0000256" key="7">
    <source>
        <dbReference type="ARBA" id="ARBA00022967"/>
    </source>
</evidence>
<dbReference type="InterPro" id="IPR003439">
    <property type="entry name" value="ABC_transporter-like_ATP-bd"/>
</dbReference>
<keyword evidence="6" id="KW-0067">ATP-binding</keyword>